<evidence type="ECO:0000313" key="3">
    <source>
        <dbReference type="Proteomes" id="UP001419910"/>
    </source>
</evidence>
<feature type="signal peptide" evidence="1">
    <location>
        <begin position="1"/>
        <end position="24"/>
    </location>
</feature>
<dbReference type="RefSeq" id="WP_343890755.1">
    <property type="nucleotide sequence ID" value="NZ_BAAAEH010000035.1"/>
</dbReference>
<protein>
    <recommendedName>
        <fullName evidence="4">DUF3617 family protein</fullName>
    </recommendedName>
</protein>
<reference evidence="2 3" key="1">
    <citation type="submission" date="2024-05" db="EMBL/GenBank/DDBJ databases">
        <authorList>
            <person name="Liu Q."/>
            <person name="Xin Y.-H."/>
        </authorList>
    </citation>
    <scope>NUCLEOTIDE SEQUENCE [LARGE SCALE GENOMIC DNA]</scope>
    <source>
        <strain evidence="2 3">CGMCC 1.10181</strain>
    </source>
</reference>
<evidence type="ECO:0000256" key="1">
    <source>
        <dbReference type="SAM" id="SignalP"/>
    </source>
</evidence>
<comment type="caution">
    <text evidence="2">The sequence shown here is derived from an EMBL/GenBank/DDBJ whole genome shotgun (WGS) entry which is preliminary data.</text>
</comment>
<dbReference type="Proteomes" id="UP001419910">
    <property type="component" value="Unassembled WGS sequence"/>
</dbReference>
<sequence>MTFHRRSGRIAVFGLLLAGGLAAAAPARAPGLAALTRVEAGQWQLKEPGASAVARSLCISDPAILLQLGHVGAQCSRFVIADSPEGATVHYTCRGAGHGRTTIAIETPRLLRVQTQGIASGAPFDMDYEGRRIGDCGAKSVAAH</sequence>
<evidence type="ECO:0000313" key="2">
    <source>
        <dbReference type="EMBL" id="MEN2788744.1"/>
    </source>
</evidence>
<feature type="chain" id="PRO_5046710096" description="DUF3617 family protein" evidence="1">
    <location>
        <begin position="25"/>
        <end position="144"/>
    </location>
</feature>
<accession>A0ABU9XYX6</accession>
<gene>
    <name evidence="2" type="ORF">ABC974_03830</name>
</gene>
<dbReference type="EMBL" id="JBDIME010000002">
    <property type="protein sequence ID" value="MEN2788744.1"/>
    <property type="molecule type" value="Genomic_DNA"/>
</dbReference>
<keyword evidence="1" id="KW-0732">Signal</keyword>
<evidence type="ECO:0008006" key="4">
    <source>
        <dbReference type="Google" id="ProtNLM"/>
    </source>
</evidence>
<organism evidence="2 3">
    <name type="scientific">Sphingomonas oligophenolica</name>
    <dbReference type="NCBI Taxonomy" id="301154"/>
    <lineage>
        <taxon>Bacteria</taxon>
        <taxon>Pseudomonadati</taxon>
        <taxon>Pseudomonadota</taxon>
        <taxon>Alphaproteobacteria</taxon>
        <taxon>Sphingomonadales</taxon>
        <taxon>Sphingomonadaceae</taxon>
        <taxon>Sphingomonas</taxon>
    </lineage>
</organism>
<proteinExistence type="predicted"/>
<keyword evidence="3" id="KW-1185">Reference proteome</keyword>
<name>A0ABU9XYX6_9SPHN</name>